<evidence type="ECO:0000313" key="2">
    <source>
        <dbReference type="EMBL" id="SHK21168.1"/>
    </source>
</evidence>
<dbReference type="AlphaFoldDB" id="A0A1M6QLW1"/>
<name>A0A1M6QLW1_9FLAO</name>
<reference evidence="3" key="1">
    <citation type="submission" date="2016-11" db="EMBL/GenBank/DDBJ databases">
        <authorList>
            <person name="Varghese N."/>
            <person name="Submissions S."/>
        </authorList>
    </citation>
    <scope>NUCLEOTIDE SEQUENCE [LARGE SCALE GENOMIC DNA]</scope>
    <source>
        <strain evidence="3">DSM 26899</strain>
    </source>
</reference>
<accession>A0A1M6QLW1</accession>
<dbReference type="STRING" id="1302687.SAMN05444267_100218"/>
<gene>
    <name evidence="2" type="ORF">SAMN05444267_100218</name>
</gene>
<dbReference type="Proteomes" id="UP000184364">
    <property type="component" value="Unassembled WGS sequence"/>
</dbReference>
<keyword evidence="3" id="KW-1185">Reference proteome</keyword>
<feature type="signal peptide" evidence="1">
    <location>
        <begin position="1"/>
        <end position="21"/>
    </location>
</feature>
<dbReference type="PROSITE" id="PS51257">
    <property type="entry name" value="PROKAR_LIPOPROTEIN"/>
    <property type="match status" value="1"/>
</dbReference>
<sequence length="159" mass="18549">MHLQKLFLCLFLILLQSCVGSDTTFLPDTLDQAKKEGLLINIFEPSLRTVKINKTEYYLENAYTSFKFNSKNDLRINKNFFAFIIKLKNIKTGKQELSTEDFIDYPKYINFYSEQGGIHDSQLSITYDDISKRKNLDTITIGFNDFSGKETKIKFIKKK</sequence>
<dbReference type="EMBL" id="FRAV01000002">
    <property type="protein sequence ID" value="SHK21168.1"/>
    <property type="molecule type" value="Genomic_DNA"/>
</dbReference>
<evidence type="ECO:0000313" key="3">
    <source>
        <dbReference type="Proteomes" id="UP000184364"/>
    </source>
</evidence>
<evidence type="ECO:0000256" key="1">
    <source>
        <dbReference type="SAM" id="SignalP"/>
    </source>
</evidence>
<protein>
    <recommendedName>
        <fullName evidence="4">Lipoprotein</fullName>
    </recommendedName>
</protein>
<evidence type="ECO:0008006" key="4">
    <source>
        <dbReference type="Google" id="ProtNLM"/>
    </source>
</evidence>
<keyword evidence="1" id="KW-0732">Signal</keyword>
<proteinExistence type="predicted"/>
<organism evidence="2 3">
    <name type="scientific">Chryseobacterium polytrichastri</name>
    <dbReference type="NCBI Taxonomy" id="1302687"/>
    <lineage>
        <taxon>Bacteria</taxon>
        <taxon>Pseudomonadati</taxon>
        <taxon>Bacteroidota</taxon>
        <taxon>Flavobacteriia</taxon>
        <taxon>Flavobacteriales</taxon>
        <taxon>Weeksellaceae</taxon>
        <taxon>Chryseobacterium group</taxon>
        <taxon>Chryseobacterium</taxon>
    </lineage>
</organism>
<feature type="chain" id="PRO_5012432335" description="Lipoprotein" evidence="1">
    <location>
        <begin position="22"/>
        <end position="159"/>
    </location>
</feature>